<organism evidence="3 4">
    <name type="scientific">Pollutimonas subterranea</name>
    <dbReference type="NCBI Taxonomy" id="2045210"/>
    <lineage>
        <taxon>Bacteria</taxon>
        <taxon>Pseudomonadati</taxon>
        <taxon>Pseudomonadota</taxon>
        <taxon>Betaproteobacteria</taxon>
        <taxon>Burkholderiales</taxon>
        <taxon>Alcaligenaceae</taxon>
        <taxon>Pollutimonas</taxon>
    </lineage>
</organism>
<dbReference type="InterPro" id="IPR010982">
    <property type="entry name" value="Lambda_DNA-bd_dom_sf"/>
</dbReference>
<dbReference type="InterPro" id="IPR011051">
    <property type="entry name" value="RmlC_Cupin_sf"/>
</dbReference>
<dbReference type="AlphaFoldDB" id="A0A2N4U4G7"/>
<keyword evidence="1" id="KW-0238">DNA-binding</keyword>
<proteinExistence type="predicted"/>
<evidence type="ECO:0000256" key="1">
    <source>
        <dbReference type="ARBA" id="ARBA00023125"/>
    </source>
</evidence>
<dbReference type="Gene3D" id="2.60.120.10">
    <property type="entry name" value="Jelly Rolls"/>
    <property type="match status" value="1"/>
</dbReference>
<dbReference type="InterPro" id="IPR001387">
    <property type="entry name" value="Cro/C1-type_HTH"/>
</dbReference>
<dbReference type="CDD" id="cd00093">
    <property type="entry name" value="HTH_XRE"/>
    <property type="match status" value="1"/>
</dbReference>
<dbReference type="SMART" id="SM00530">
    <property type="entry name" value="HTH_XRE"/>
    <property type="match status" value="1"/>
</dbReference>
<keyword evidence="4" id="KW-1185">Reference proteome</keyword>
<dbReference type="GO" id="GO:0003700">
    <property type="term" value="F:DNA-binding transcription factor activity"/>
    <property type="evidence" value="ECO:0007669"/>
    <property type="project" value="TreeGrafter"/>
</dbReference>
<comment type="caution">
    <text evidence="3">The sequence shown here is derived from an EMBL/GenBank/DDBJ whole genome shotgun (WGS) entry which is preliminary data.</text>
</comment>
<dbReference type="InterPro" id="IPR050807">
    <property type="entry name" value="TransReg_Diox_bact_type"/>
</dbReference>
<dbReference type="Pfam" id="PF01381">
    <property type="entry name" value="HTH_3"/>
    <property type="match status" value="1"/>
</dbReference>
<dbReference type="SUPFAM" id="SSF47413">
    <property type="entry name" value="lambda repressor-like DNA-binding domains"/>
    <property type="match status" value="1"/>
</dbReference>
<gene>
    <name evidence="3" type="ORF">CR159_11115</name>
</gene>
<dbReference type="GO" id="GO:0003677">
    <property type="term" value="F:DNA binding"/>
    <property type="evidence" value="ECO:0007669"/>
    <property type="project" value="UniProtKB-KW"/>
</dbReference>
<dbReference type="GO" id="GO:0005829">
    <property type="term" value="C:cytosol"/>
    <property type="evidence" value="ECO:0007669"/>
    <property type="project" value="TreeGrafter"/>
</dbReference>
<reference evidence="3 4" key="1">
    <citation type="submission" date="2017-10" db="EMBL/GenBank/DDBJ databases">
        <title>Two draft genome sequences of Pusillimonas sp. strains isolated from a nitrate- and radionuclide-contaminated groundwater in Russia.</title>
        <authorList>
            <person name="Grouzdev D.S."/>
            <person name="Tourova T.P."/>
            <person name="Goeva M.A."/>
            <person name="Babich T.L."/>
            <person name="Sokolova D.S."/>
            <person name="Abdullin R."/>
            <person name="Poltaraus A.B."/>
            <person name="Toshchakov S.V."/>
            <person name="Nazina T.N."/>
        </authorList>
    </citation>
    <scope>NUCLEOTIDE SEQUENCE [LARGE SCALE GENOMIC DNA]</scope>
    <source>
        <strain evidence="3 4">JR1/69-3-13</strain>
    </source>
</reference>
<evidence type="ECO:0000259" key="2">
    <source>
        <dbReference type="PROSITE" id="PS50943"/>
    </source>
</evidence>
<dbReference type="PANTHER" id="PTHR46797">
    <property type="entry name" value="HTH-TYPE TRANSCRIPTIONAL REGULATOR"/>
    <property type="match status" value="1"/>
</dbReference>
<sequence length="192" mass="21229">MGNKIRVARKDQGLTLMDLSRRSKVSLASLSKAERGLIALSYEKFLAVSQALGMDLSDLFRKTAAQEKGGVVVDRANDAVIYRANRYLYGMLATKWPQKKMTPMYGRVEPGAPIDASDFSKHAGEEFIFVLEGSLTMEFENGTSQTLDRHDSIYFNSALGHHYLCASPTAVEILVVCLNDGESMPTPMPMQD</sequence>
<dbReference type="CDD" id="cd02209">
    <property type="entry name" value="cupin_XRE_C"/>
    <property type="match status" value="1"/>
</dbReference>
<dbReference type="EMBL" id="PDNW01000008">
    <property type="protein sequence ID" value="PLC49906.1"/>
    <property type="molecule type" value="Genomic_DNA"/>
</dbReference>
<accession>A0A2N4U4G7</accession>
<dbReference type="Pfam" id="PF07883">
    <property type="entry name" value="Cupin_2"/>
    <property type="match status" value="1"/>
</dbReference>
<evidence type="ECO:0000313" key="4">
    <source>
        <dbReference type="Proteomes" id="UP000234190"/>
    </source>
</evidence>
<dbReference type="SUPFAM" id="SSF51182">
    <property type="entry name" value="RmlC-like cupins"/>
    <property type="match status" value="1"/>
</dbReference>
<dbReference type="InterPro" id="IPR013096">
    <property type="entry name" value="Cupin_2"/>
</dbReference>
<dbReference type="Gene3D" id="1.10.260.40">
    <property type="entry name" value="lambda repressor-like DNA-binding domains"/>
    <property type="match status" value="1"/>
</dbReference>
<dbReference type="OrthoDB" id="9805356at2"/>
<dbReference type="Proteomes" id="UP000234190">
    <property type="component" value="Unassembled WGS sequence"/>
</dbReference>
<name>A0A2N4U4G7_9BURK</name>
<dbReference type="PANTHER" id="PTHR46797:SF20">
    <property type="entry name" value="BLR4304 PROTEIN"/>
    <property type="match status" value="1"/>
</dbReference>
<dbReference type="PROSITE" id="PS50943">
    <property type="entry name" value="HTH_CROC1"/>
    <property type="match status" value="1"/>
</dbReference>
<dbReference type="InterPro" id="IPR014710">
    <property type="entry name" value="RmlC-like_jellyroll"/>
</dbReference>
<feature type="domain" description="HTH cro/C1-type" evidence="2">
    <location>
        <begin position="5"/>
        <end position="59"/>
    </location>
</feature>
<evidence type="ECO:0000313" key="3">
    <source>
        <dbReference type="EMBL" id="PLC49906.1"/>
    </source>
</evidence>
<protein>
    <submittedName>
        <fullName evidence="3">Transcriptional regulator</fullName>
    </submittedName>
</protein>